<proteinExistence type="predicted"/>
<reference evidence="2" key="1">
    <citation type="submission" date="2023-12" db="EMBL/GenBank/DDBJ databases">
        <authorList>
            <person name="Brown T."/>
        </authorList>
    </citation>
    <scope>NUCLEOTIDE SEQUENCE</scope>
</reference>
<name>A0ABP0A7P5_PIPNA</name>
<organism evidence="2 3">
    <name type="scientific">Pipistrellus nathusii</name>
    <name type="common">Nathusius' pipistrelle</name>
    <dbReference type="NCBI Taxonomy" id="59473"/>
    <lineage>
        <taxon>Eukaryota</taxon>
        <taxon>Metazoa</taxon>
        <taxon>Chordata</taxon>
        <taxon>Craniata</taxon>
        <taxon>Vertebrata</taxon>
        <taxon>Euteleostomi</taxon>
        <taxon>Mammalia</taxon>
        <taxon>Eutheria</taxon>
        <taxon>Laurasiatheria</taxon>
        <taxon>Chiroptera</taxon>
        <taxon>Yangochiroptera</taxon>
        <taxon>Vespertilionidae</taxon>
        <taxon>Pipistrellus</taxon>
    </lineage>
</organism>
<accession>A0ABP0A7P5</accession>
<evidence type="ECO:0000313" key="2">
    <source>
        <dbReference type="EMBL" id="CAK6445948.1"/>
    </source>
</evidence>
<gene>
    <name evidence="2" type="ORF">MPIPNATIZW_LOCUS14254</name>
</gene>
<protein>
    <submittedName>
        <fullName evidence="2">Uncharacterized protein</fullName>
    </submittedName>
</protein>
<dbReference type="EMBL" id="OY882862">
    <property type="protein sequence ID" value="CAK6445948.1"/>
    <property type="molecule type" value="Genomic_DNA"/>
</dbReference>
<evidence type="ECO:0000256" key="1">
    <source>
        <dbReference type="SAM" id="MobiDB-lite"/>
    </source>
</evidence>
<dbReference type="Proteomes" id="UP001314169">
    <property type="component" value="Chromosome 5"/>
</dbReference>
<sequence length="156" mass="16945">MSHWSLKVHRLNVNDYCTVGGQRTSDCQWLGDPARAGPQTAVREESVSRGLVNGASAALSHRQNFPVTSLCTRPLSPSRSLPGLQAEEPHSLTFQPPEAPPGVTFNTSPIWDICTGVPSSSSELLPADCNATRTRFPTRHRPGNKLQASQRYARGV</sequence>
<evidence type="ECO:0000313" key="3">
    <source>
        <dbReference type="Proteomes" id="UP001314169"/>
    </source>
</evidence>
<keyword evidence="3" id="KW-1185">Reference proteome</keyword>
<feature type="region of interest" description="Disordered" evidence="1">
    <location>
        <begin position="133"/>
        <end position="156"/>
    </location>
</feature>